<dbReference type="PROSITE" id="PS50048">
    <property type="entry name" value="ZN2_CY6_FUNGAL_2"/>
    <property type="match status" value="1"/>
</dbReference>
<feature type="compositionally biased region" description="Low complexity" evidence="3">
    <location>
        <begin position="9"/>
        <end position="27"/>
    </location>
</feature>
<keyword evidence="1" id="KW-0479">Metal-binding</keyword>
<evidence type="ECO:0000313" key="6">
    <source>
        <dbReference type="Proteomes" id="UP000226192"/>
    </source>
</evidence>
<dbReference type="InterPro" id="IPR053187">
    <property type="entry name" value="Notoamide_regulator"/>
</dbReference>
<evidence type="ECO:0000256" key="1">
    <source>
        <dbReference type="ARBA" id="ARBA00022723"/>
    </source>
</evidence>
<name>A0A2C5XKP5_9HYPO</name>
<dbReference type="Gene3D" id="4.10.240.10">
    <property type="entry name" value="Zn(2)-C6 fungal-type DNA-binding domain"/>
    <property type="match status" value="1"/>
</dbReference>
<protein>
    <recommendedName>
        <fullName evidence="4">Zn(2)-C6 fungal-type domain-containing protein</fullName>
    </recommendedName>
</protein>
<evidence type="ECO:0000256" key="3">
    <source>
        <dbReference type="SAM" id="MobiDB-lite"/>
    </source>
</evidence>
<dbReference type="OrthoDB" id="426882at2759"/>
<keyword evidence="6" id="KW-1185">Reference proteome</keyword>
<dbReference type="CDD" id="cd12148">
    <property type="entry name" value="fungal_TF_MHR"/>
    <property type="match status" value="1"/>
</dbReference>
<dbReference type="InterPro" id="IPR007219">
    <property type="entry name" value="XnlR_reg_dom"/>
</dbReference>
<comment type="caution">
    <text evidence="5">The sequence shown here is derived from an EMBL/GenBank/DDBJ whole genome shotgun (WGS) entry which is preliminary data.</text>
</comment>
<accession>A0A2C5XKP5</accession>
<dbReference type="SUPFAM" id="SSF57701">
    <property type="entry name" value="Zn2/Cys6 DNA-binding domain"/>
    <property type="match status" value="1"/>
</dbReference>
<dbReference type="STRING" id="1399860.A0A2C5XKP5"/>
<evidence type="ECO:0000259" key="4">
    <source>
        <dbReference type="PROSITE" id="PS50048"/>
    </source>
</evidence>
<dbReference type="InterPro" id="IPR036864">
    <property type="entry name" value="Zn2-C6_fun-type_DNA-bd_sf"/>
</dbReference>
<dbReference type="EMBL" id="NJET01000013">
    <property type="protein sequence ID" value="PHH65848.1"/>
    <property type="molecule type" value="Genomic_DNA"/>
</dbReference>
<dbReference type="GO" id="GO:0008270">
    <property type="term" value="F:zinc ion binding"/>
    <property type="evidence" value="ECO:0007669"/>
    <property type="project" value="InterPro"/>
</dbReference>
<proteinExistence type="predicted"/>
<organism evidence="5 6">
    <name type="scientific">Ophiocordyceps australis</name>
    <dbReference type="NCBI Taxonomy" id="1399860"/>
    <lineage>
        <taxon>Eukaryota</taxon>
        <taxon>Fungi</taxon>
        <taxon>Dikarya</taxon>
        <taxon>Ascomycota</taxon>
        <taxon>Pezizomycotina</taxon>
        <taxon>Sordariomycetes</taxon>
        <taxon>Hypocreomycetidae</taxon>
        <taxon>Hypocreales</taxon>
        <taxon>Ophiocordycipitaceae</taxon>
        <taxon>Ophiocordyceps</taxon>
    </lineage>
</organism>
<gene>
    <name evidence="5" type="ORF">CDD81_1217</name>
</gene>
<dbReference type="GO" id="GO:0003677">
    <property type="term" value="F:DNA binding"/>
    <property type="evidence" value="ECO:0007669"/>
    <property type="project" value="InterPro"/>
</dbReference>
<dbReference type="PANTHER" id="PTHR47256:SF1">
    <property type="entry name" value="ZN(II)2CYS6 TRANSCRIPTION FACTOR (EUROFUNG)"/>
    <property type="match status" value="1"/>
</dbReference>
<dbReference type="Pfam" id="PF00172">
    <property type="entry name" value="Zn_clus"/>
    <property type="match status" value="1"/>
</dbReference>
<dbReference type="AlphaFoldDB" id="A0A2C5XKP5"/>
<dbReference type="GO" id="GO:0006351">
    <property type="term" value="P:DNA-templated transcription"/>
    <property type="evidence" value="ECO:0007669"/>
    <property type="project" value="InterPro"/>
</dbReference>
<dbReference type="CDD" id="cd00067">
    <property type="entry name" value="GAL4"/>
    <property type="match status" value="1"/>
</dbReference>
<dbReference type="InterPro" id="IPR001138">
    <property type="entry name" value="Zn2Cys6_DnaBD"/>
</dbReference>
<dbReference type="Pfam" id="PF04082">
    <property type="entry name" value="Fungal_trans"/>
    <property type="match status" value="1"/>
</dbReference>
<evidence type="ECO:0000313" key="5">
    <source>
        <dbReference type="EMBL" id="PHH65848.1"/>
    </source>
</evidence>
<feature type="domain" description="Zn(2)-C6 fungal-type" evidence="4">
    <location>
        <begin position="41"/>
        <end position="71"/>
    </location>
</feature>
<sequence length="683" mass="77895">MPKSRRLLPRWSPSSSKGSASANPGSNTTATRPKRRTVIAACNQCRRKKAKCDAERPSCTRCQHKELDCVYETDRAETHNRARCRKLAQLSGSSDFNGELVRILRTKDDRDAAAIHQRLKAGESTESIVGIIRDGDLLIQCALRPESRLQYQLPYMSTMPDFLLTAENPYLGSMLYNRTVNSGTNTNPKLGTLADQFYKMYDIPYRAAELIEPRIDRVKASEWTTITTSDELVRILLKTYFQFELAYHNFFHHDYFMEDLVAGRKRYCSSLLLNAVLSGACYGLLSLPRRSEFWNPQSLGYQFLAEAKRLWELERGEAYKITTIQAGAVLSICCNMNGADKVGNYYLYQSIAMAEDLGLFSQRFESQSPKLRAVYATTAWSLFSWQALHKFHFFEAPHLDRPPAIELPHDLGEIWVRYPHCSRPMALDHSLTVRAVFHFRALLNKISYRCFSRQGQQQGPLALDEAMVFRNDLTKWLQSLPAPFSAKFMVFPSHLKMHLHYHEAIITLFETLTTDSNVLGAENVAHVQEILKFSKMCMETVVRLYYIRHSFEHWDSFLIIYLTFVGFFTIKRLQSRTNDSRNALVSTVVLCSKGLHDQSRHCYLAEAFLTVLRDGSSADVQGMLADVDHGEERKRFVAGQIKSLYSVNIASVGDDRESKRLDRLVQACSGLDLSDDSASQMSS</sequence>
<dbReference type="GO" id="GO:0000981">
    <property type="term" value="F:DNA-binding transcription factor activity, RNA polymerase II-specific"/>
    <property type="evidence" value="ECO:0007669"/>
    <property type="project" value="InterPro"/>
</dbReference>
<dbReference type="Proteomes" id="UP000226192">
    <property type="component" value="Unassembled WGS sequence"/>
</dbReference>
<keyword evidence="2" id="KW-0539">Nucleus</keyword>
<dbReference type="PROSITE" id="PS00463">
    <property type="entry name" value="ZN2_CY6_FUNGAL_1"/>
    <property type="match status" value="1"/>
</dbReference>
<reference evidence="5 6" key="1">
    <citation type="submission" date="2017-06" db="EMBL/GenBank/DDBJ databases">
        <title>Ant-infecting Ophiocordyceps genomes reveal a high diversity of potential behavioral manipulation genes and a possible major role for enterotoxins.</title>
        <authorList>
            <person name="De Bekker C."/>
            <person name="Evans H.C."/>
            <person name="Brachmann A."/>
            <person name="Hughes D.P."/>
        </authorList>
    </citation>
    <scope>NUCLEOTIDE SEQUENCE [LARGE SCALE GENOMIC DNA]</scope>
    <source>
        <strain evidence="5 6">Map64</strain>
    </source>
</reference>
<dbReference type="SMART" id="SM00066">
    <property type="entry name" value="GAL4"/>
    <property type="match status" value="1"/>
</dbReference>
<dbReference type="PANTHER" id="PTHR47256">
    <property type="entry name" value="ZN(II)2CYS6 TRANSCRIPTION FACTOR (EUROFUNG)-RELATED"/>
    <property type="match status" value="1"/>
</dbReference>
<evidence type="ECO:0000256" key="2">
    <source>
        <dbReference type="ARBA" id="ARBA00023242"/>
    </source>
</evidence>
<feature type="region of interest" description="Disordered" evidence="3">
    <location>
        <begin position="1"/>
        <end position="33"/>
    </location>
</feature>